<feature type="non-terminal residue" evidence="3">
    <location>
        <position position="994"/>
    </location>
</feature>
<accession>A0A9D9DT09</accession>
<evidence type="ECO:0000256" key="1">
    <source>
        <dbReference type="SAM" id="MobiDB-lite"/>
    </source>
</evidence>
<evidence type="ECO:0000313" key="4">
    <source>
        <dbReference type="Proteomes" id="UP000823632"/>
    </source>
</evidence>
<feature type="chain" id="PRO_5039698783" evidence="2">
    <location>
        <begin position="28"/>
        <end position="994"/>
    </location>
</feature>
<keyword evidence="2" id="KW-0732">Signal</keyword>
<feature type="signal peptide" evidence="2">
    <location>
        <begin position="1"/>
        <end position="27"/>
    </location>
</feature>
<dbReference type="NCBIfam" id="NF012204">
    <property type="entry name" value="adhes_FxxPxG"/>
    <property type="match status" value="1"/>
</dbReference>
<feature type="region of interest" description="Disordered" evidence="1">
    <location>
        <begin position="905"/>
        <end position="994"/>
    </location>
</feature>
<gene>
    <name evidence="3" type="ORF">IAC76_05140</name>
</gene>
<dbReference type="Proteomes" id="UP000823632">
    <property type="component" value="Unassembled WGS sequence"/>
</dbReference>
<protein>
    <submittedName>
        <fullName evidence="3">Leukotoxin LktA family filamentous adhesin</fullName>
    </submittedName>
</protein>
<name>A0A9D9DT09_9BACT</name>
<dbReference type="EMBL" id="JADIND010000108">
    <property type="protein sequence ID" value="MBO8430754.1"/>
    <property type="molecule type" value="Genomic_DNA"/>
</dbReference>
<evidence type="ECO:0000256" key="2">
    <source>
        <dbReference type="SAM" id="SignalP"/>
    </source>
</evidence>
<reference evidence="3" key="1">
    <citation type="submission" date="2020-10" db="EMBL/GenBank/DDBJ databases">
        <authorList>
            <person name="Gilroy R."/>
        </authorList>
    </citation>
    <scope>NUCLEOTIDE SEQUENCE</scope>
    <source>
        <strain evidence="3">10192</strain>
    </source>
</reference>
<sequence length="994" mass="104419">MSKKQLAVSLVSSALILQAACYSAAFAVTNISGVTPNEQTGGYDIRPEAVKGQTGFRHFENFVLDKGDVANFIFQYLRENASVSGDDSYHGYTLNDISKFVSLVDGKVNINGVVNALKAQNGALSDGHLIFVTPNGMVVGSSGVLNVGSLSVLTPTQDAYTVLKNGIPTDVKYDEFVNQPLAGNATVDFNNWQSNTYQRGTGVVTVDGGIIARGGINIDAGTANFGDTAMVFSGVNDSTVFMKKEPTNLDELGRPQDFIEHDPQAEAAALFNQLVSSRTTSGNQFAGSNGEIVITAGNGITVDTGGMLVNNSASNGLIAMTNHGANGININGEVRNNSAINGTVNITNNAGQLNVGETGLVTQVSGNMTFLNDGTSLNVRQGGQVVNNGTLKMTNNGAEGFNIYGSVTNTGDATLLNSASGTDGLYIAEAGKVVNTGTLAMTNNGSGGFNTEGSITNTGKTTLTNTGSTGFNLESSGRITNNGSSLTITNSGGGDADFMGITTTTNGGTIDVNNTGSDVIIGDNTTNDNYFNADGNVTFTVDNGNIKNYGVTKTHIKTTKNLVMDVNNGAIGEAVPDGIGTNARDWQKSVNTNVDGTITADSSGTGSLINMASANKDMHLNYAKADGKVYLLADDINNKNGTDYDILNYAENAAKPNVEGTGISIIASGNVGASDKKLTFRQNGVEKIFDGDDATRPHEWDINKPEETVDVLGDNNVYIKGMDHDNGKKANTNVGAIIARKGDIDAEFSGDTYIEETTAQNNIKITTRGKHMEINHLGEVPNYPNDYYGPNNNVTPDKVTLTALDLGSYWDESENPQYEHAADSTVKVNNGTIDGRGEGRDEHGNADQDLIIIADNAYAGGYYFNMGKHRGDDGKTSLTPDGSTNAIKTLDGGDASIRVKAVRPEDVEAVGGDPTNMTSPNDDGRNYYYGGSGQGDDPNYDIDGDITPPEDQGGEDDDDNLVVPTPEPTEAPTPEPTPEPTEKPTPEPTPEPTP</sequence>
<organism evidence="3 4">
    <name type="scientific">Candidatus Scatousia excrementipullorum</name>
    <dbReference type="NCBI Taxonomy" id="2840936"/>
    <lineage>
        <taxon>Bacteria</taxon>
        <taxon>Candidatus Scatousia</taxon>
    </lineage>
</organism>
<reference evidence="3" key="2">
    <citation type="journal article" date="2021" name="PeerJ">
        <title>Extensive microbial diversity within the chicken gut microbiome revealed by metagenomics and culture.</title>
        <authorList>
            <person name="Gilroy R."/>
            <person name="Ravi A."/>
            <person name="Getino M."/>
            <person name="Pursley I."/>
            <person name="Horton D.L."/>
            <person name="Alikhan N.F."/>
            <person name="Baker D."/>
            <person name="Gharbi K."/>
            <person name="Hall N."/>
            <person name="Watson M."/>
            <person name="Adriaenssens E.M."/>
            <person name="Foster-Nyarko E."/>
            <person name="Jarju S."/>
            <person name="Secka A."/>
            <person name="Antonio M."/>
            <person name="Oren A."/>
            <person name="Chaudhuri R.R."/>
            <person name="La Ragione R."/>
            <person name="Hildebrand F."/>
            <person name="Pallen M.J."/>
        </authorList>
    </citation>
    <scope>NUCLEOTIDE SEQUENCE</scope>
    <source>
        <strain evidence="3">10192</strain>
    </source>
</reference>
<evidence type="ECO:0000313" key="3">
    <source>
        <dbReference type="EMBL" id="MBO8430754.1"/>
    </source>
</evidence>
<proteinExistence type="predicted"/>
<dbReference type="AlphaFoldDB" id="A0A9D9DT09"/>
<comment type="caution">
    <text evidence="3">The sequence shown here is derived from an EMBL/GenBank/DDBJ whole genome shotgun (WGS) entry which is preliminary data.</text>
</comment>
<feature type="compositionally biased region" description="Pro residues" evidence="1">
    <location>
        <begin position="965"/>
        <end position="979"/>
    </location>
</feature>